<dbReference type="OrthoDB" id="10024802at2759"/>
<dbReference type="EnsemblMetazoa" id="XM_029490539.1">
    <property type="protein sequence ID" value="XP_029346399.1"/>
    <property type="gene ID" value="LOC107883949"/>
</dbReference>
<dbReference type="Gene3D" id="3.30.420.10">
    <property type="entry name" value="Ribonuclease H-like superfamily/Ribonuclease H"/>
    <property type="match status" value="1"/>
</dbReference>
<evidence type="ECO:0000313" key="1">
    <source>
        <dbReference type="EnsemblMetazoa" id="XP_029346399.1"/>
    </source>
</evidence>
<dbReference type="KEGG" id="api:107883949"/>
<evidence type="ECO:0000313" key="2">
    <source>
        <dbReference type="Proteomes" id="UP000007819"/>
    </source>
</evidence>
<dbReference type="Proteomes" id="UP000007819">
    <property type="component" value="Chromosome A2"/>
</dbReference>
<name>A0A8R2NRM9_ACYPI</name>
<sequence length="133" mass="15211">MHACTNSKINFISKATQWPQKINVWTSILGDHVIGPIFLEGNITGEKYLAILENTIQPLVFRKIENNDNLTELDEEKIVFQQDGAPAHYTITVRDYLNQEHPGNKWIGRRGPIKRSPRSPDLTSIGFFVRPQI</sequence>
<dbReference type="InterPro" id="IPR036397">
    <property type="entry name" value="RNaseH_sf"/>
</dbReference>
<dbReference type="PANTHER" id="PTHR47326">
    <property type="entry name" value="TRANSPOSABLE ELEMENT TC3 TRANSPOSASE-LIKE PROTEIN"/>
    <property type="match status" value="1"/>
</dbReference>
<proteinExistence type="predicted"/>
<keyword evidence="2" id="KW-1185">Reference proteome</keyword>
<dbReference type="GeneID" id="107883949"/>
<organism evidence="1 2">
    <name type="scientific">Acyrthosiphon pisum</name>
    <name type="common">Pea aphid</name>
    <dbReference type="NCBI Taxonomy" id="7029"/>
    <lineage>
        <taxon>Eukaryota</taxon>
        <taxon>Metazoa</taxon>
        <taxon>Ecdysozoa</taxon>
        <taxon>Arthropoda</taxon>
        <taxon>Hexapoda</taxon>
        <taxon>Insecta</taxon>
        <taxon>Pterygota</taxon>
        <taxon>Neoptera</taxon>
        <taxon>Paraneoptera</taxon>
        <taxon>Hemiptera</taxon>
        <taxon>Sternorrhyncha</taxon>
        <taxon>Aphidomorpha</taxon>
        <taxon>Aphidoidea</taxon>
        <taxon>Aphididae</taxon>
        <taxon>Macrosiphini</taxon>
        <taxon>Acyrthosiphon</taxon>
    </lineage>
</organism>
<reference evidence="1" key="2">
    <citation type="submission" date="2022-06" db="UniProtKB">
        <authorList>
            <consortium name="EnsemblMetazoa"/>
        </authorList>
    </citation>
    <scope>IDENTIFICATION</scope>
</reference>
<reference evidence="2" key="1">
    <citation type="submission" date="2010-06" db="EMBL/GenBank/DDBJ databases">
        <authorList>
            <person name="Jiang H."/>
            <person name="Abraham K."/>
            <person name="Ali S."/>
            <person name="Alsbrooks S.L."/>
            <person name="Anim B.N."/>
            <person name="Anosike U.S."/>
            <person name="Attaway T."/>
            <person name="Bandaranaike D.P."/>
            <person name="Battles P.K."/>
            <person name="Bell S.N."/>
            <person name="Bell A.V."/>
            <person name="Beltran B."/>
            <person name="Bickham C."/>
            <person name="Bustamante Y."/>
            <person name="Caleb T."/>
            <person name="Canada A."/>
            <person name="Cardenas V."/>
            <person name="Carter K."/>
            <person name="Chacko J."/>
            <person name="Chandrabose M.N."/>
            <person name="Chavez D."/>
            <person name="Chavez A."/>
            <person name="Chen L."/>
            <person name="Chu H.-S."/>
            <person name="Claassen K.J."/>
            <person name="Cockrell R."/>
            <person name="Collins M."/>
            <person name="Cooper J.A."/>
            <person name="Cree A."/>
            <person name="Curry S.M."/>
            <person name="Da Y."/>
            <person name="Dao M.D."/>
            <person name="Das B."/>
            <person name="Davila M.-L."/>
            <person name="Davy-Carroll L."/>
            <person name="Denson S."/>
            <person name="Dinh H."/>
            <person name="Ebong V.E."/>
            <person name="Edwards J.R."/>
            <person name="Egan A."/>
            <person name="El-Daye J."/>
            <person name="Escobedo L."/>
            <person name="Fernandez S."/>
            <person name="Fernando P.R."/>
            <person name="Flagg N."/>
            <person name="Forbes L.D."/>
            <person name="Fowler R.G."/>
            <person name="Fu Q."/>
            <person name="Gabisi R.A."/>
            <person name="Ganer J."/>
            <person name="Garbino Pronczuk A."/>
            <person name="Garcia R.M."/>
            <person name="Garner T."/>
            <person name="Garrett T.E."/>
            <person name="Gonzalez D.A."/>
            <person name="Hamid H."/>
            <person name="Hawkins E.S."/>
            <person name="Hirani K."/>
            <person name="Hogues M.E."/>
            <person name="Hollins B."/>
            <person name="Hsiao C.-H."/>
            <person name="Jabil R."/>
            <person name="James M.L."/>
            <person name="Jhangiani S.N."/>
            <person name="Johnson B."/>
            <person name="Johnson Q."/>
            <person name="Joshi V."/>
            <person name="Kalu J.B."/>
            <person name="Kam C."/>
            <person name="Kashfia A."/>
            <person name="Keebler J."/>
            <person name="Kisamo H."/>
            <person name="Kovar C.L."/>
            <person name="Lago L.A."/>
            <person name="Lai C.-Y."/>
            <person name="Laidlaw J."/>
            <person name="Lara F."/>
            <person name="Le T.-K."/>
            <person name="Lee S.L."/>
            <person name="Legall F.H."/>
            <person name="Lemon S.J."/>
            <person name="Lewis L.R."/>
            <person name="Li B."/>
            <person name="Liu Y."/>
            <person name="Liu Y.-S."/>
            <person name="Lopez J."/>
            <person name="Lozado R.J."/>
            <person name="Lu J."/>
            <person name="Madu R.C."/>
            <person name="Maheshwari M."/>
            <person name="Maheshwari R."/>
            <person name="Malloy K."/>
            <person name="Martinez E."/>
            <person name="Mathew T."/>
            <person name="Mercado I.C."/>
            <person name="Mercado C."/>
            <person name="Meyer B."/>
            <person name="Montgomery K."/>
            <person name="Morgan M.B."/>
            <person name="Munidasa M."/>
            <person name="Nazareth L.V."/>
            <person name="Nelson J."/>
            <person name="Ng B.M."/>
            <person name="Nguyen N.B."/>
            <person name="Nguyen P.Q."/>
            <person name="Nguyen T."/>
            <person name="Obregon M."/>
            <person name="Okwuonu G.O."/>
            <person name="Onwere C.G."/>
            <person name="Orozco G."/>
            <person name="Parra A."/>
            <person name="Patel S."/>
            <person name="Patil S."/>
            <person name="Perez A."/>
            <person name="Perez Y."/>
            <person name="Pham C."/>
            <person name="Primus E.L."/>
            <person name="Pu L.-L."/>
            <person name="Puazo M."/>
            <person name="Qin X."/>
            <person name="Quiroz J.B."/>
            <person name="Reese J."/>
            <person name="Richards S."/>
            <person name="Rives C.M."/>
            <person name="Robberts R."/>
            <person name="Ruiz S.J."/>
            <person name="Ruiz M.J."/>
            <person name="Santibanez J."/>
            <person name="Schneider B.W."/>
            <person name="Sisson I."/>
            <person name="Smith M."/>
            <person name="Sodergren E."/>
            <person name="Song X.-Z."/>
            <person name="Song B.B."/>
            <person name="Summersgill H."/>
            <person name="Thelus R."/>
            <person name="Thornton R.D."/>
            <person name="Trejos Z.Y."/>
            <person name="Usmani K."/>
            <person name="Vattathil S."/>
            <person name="Villasana D."/>
            <person name="Walker D.L."/>
            <person name="Wang S."/>
            <person name="Wang K."/>
            <person name="White C.S."/>
            <person name="Williams A.C."/>
            <person name="Williamson J."/>
            <person name="Wilson K."/>
            <person name="Woghiren I.O."/>
            <person name="Woodworth J.R."/>
            <person name="Worley K.C."/>
            <person name="Wright R.A."/>
            <person name="Wu W."/>
            <person name="Young L."/>
            <person name="Zhang L."/>
            <person name="Zhang J."/>
            <person name="Zhu Y."/>
            <person name="Muzny D.M."/>
            <person name="Weinstock G."/>
            <person name="Gibbs R.A."/>
        </authorList>
    </citation>
    <scope>NUCLEOTIDE SEQUENCE [LARGE SCALE GENOMIC DNA]</scope>
    <source>
        <strain evidence="2">LSR1</strain>
    </source>
</reference>
<dbReference type="PANTHER" id="PTHR47326:SF1">
    <property type="entry name" value="HTH PSQ-TYPE DOMAIN-CONTAINING PROTEIN"/>
    <property type="match status" value="1"/>
</dbReference>
<dbReference type="GO" id="GO:0003676">
    <property type="term" value="F:nucleic acid binding"/>
    <property type="evidence" value="ECO:0007669"/>
    <property type="project" value="InterPro"/>
</dbReference>
<protein>
    <submittedName>
        <fullName evidence="1">Uncharacterized protein</fullName>
    </submittedName>
</protein>
<dbReference type="AlphaFoldDB" id="A0A8R2NRM9"/>
<accession>A0A8R2NRM9</accession>
<dbReference type="RefSeq" id="XP_029346399.1">
    <property type="nucleotide sequence ID" value="XM_029490539.1"/>
</dbReference>